<feature type="transmembrane region" description="Helical" evidence="1">
    <location>
        <begin position="32"/>
        <end position="51"/>
    </location>
</feature>
<dbReference type="AlphaFoldDB" id="A0A8J2TRH2"/>
<dbReference type="EMBL" id="BMIC01000002">
    <property type="protein sequence ID" value="GFZ84349.1"/>
    <property type="molecule type" value="Genomic_DNA"/>
</dbReference>
<evidence type="ECO:0000256" key="1">
    <source>
        <dbReference type="SAM" id="Phobius"/>
    </source>
</evidence>
<keyword evidence="1" id="KW-0472">Membrane</keyword>
<evidence type="ECO:0000259" key="2">
    <source>
        <dbReference type="Pfam" id="PF26604"/>
    </source>
</evidence>
<sequence length="81" mass="9043">MNLTDWLGTIGVLQILLAYFLNVIGKVSSKSLAFILLNLIGASMACFASVLLKYWPFIVLEGVWALVSLYSFINYLSKPRI</sequence>
<dbReference type="InterPro" id="IPR058058">
    <property type="entry name" value="CBU_0592-like"/>
</dbReference>
<feature type="transmembrane region" description="Helical" evidence="1">
    <location>
        <begin position="6"/>
        <end position="25"/>
    </location>
</feature>
<dbReference type="RefSeq" id="WP_188605626.1">
    <property type="nucleotide sequence ID" value="NZ_BMIC01000002.1"/>
</dbReference>
<feature type="domain" description="CBU-0592-like" evidence="2">
    <location>
        <begin position="5"/>
        <end position="77"/>
    </location>
</feature>
<protein>
    <recommendedName>
        <fullName evidence="2">CBU-0592-like domain-containing protein</fullName>
    </recommendedName>
</protein>
<reference evidence="3 4" key="1">
    <citation type="journal article" date="2014" name="Int. J. Syst. Evol. Microbiol.">
        <title>Complete genome sequence of Corynebacterium casei LMG S-19264T (=DSM 44701T), isolated from a smear-ripened cheese.</title>
        <authorList>
            <consortium name="US DOE Joint Genome Institute (JGI-PGF)"/>
            <person name="Walter F."/>
            <person name="Albersmeier A."/>
            <person name="Kalinowski J."/>
            <person name="Ruckert C."/>
        </authorList>
    </citation>
    <scope>NUCLEOTIDE SEQUENCE [LARGE SCALE GENOMIC DNA]</scope>
    <source>
        <strain evidence="3 4">CGMCC 1.15295</strain>
    </source>
</reference>
<evidence type="ECO:0000313" key="4">
    <source>
        <dbReference type="Proteomes" id="UP000598120"/>
    </source>
</evidence>
<keyword evidence="1" id="KW-1133">Transmembrane helix</keyword>
<dbReference type="Proteomes" id="UP000598120">
    <property type="component" value="Unassembled WGS sequence"/>
</dbReference>
<keyword evidence="1" id="KW-0812">Transmembrane</keyword>
<organism evidence="3 4">
    <name type="scientific">Aquaticitalea lipolytica</name>
    <dbReference type="NCBI Taxonomy" id="1247562"/>
    <lineage>
        <taxon>Bacteria</taxon>
        <taxon>Pseudomonadati</taxon>
        <taxon>Bacteroidota</taxon>
        <taxon>Flavobacteriia</taxon>
        <taxon>Flavobacteriales</taxon>
        <taxon>Flavobacteriaceae</taxon>
        <taxon>Aquaticitalea</taxon>
    </lineage>
</organism>
<evidence type="ECO:0000313" key="3">
    <source>
        <dbReference type="EMBL" id="GFZ84349.1"/>
    </source>
</evidence>
<proteinExistence type="predicted"/>
<accession>A0A8J2TRH2</accession>
<feature type="transmembrane region" description="Helical" evidence="1">
    <location>
        <begin position="57"/>
        <end position="76"/>
    </location>
</feature>
<keyword evidence="4" id="KW-1185">Reference proteome</keyword>
<comment type="caution">
    <text evidence="3">The sequence shown here is derived from an EMBL/GenBank/DDBJ whole genome shotgun (WGS) entry which is preliminary data.</text>
</comment>
<dbReference type="NCBIfam" id="NF047864">
    <property type="entry name" value="CBU_0592_membra"/>
    <property type="match status" value="1"/>
</dbReference>
<dbReference type="Pfam" id="PF26604">
    <property type="entry name" value="CBU_0592"/>
    <property type="match status" value="1"/>
</dbReference>
<gene>
    <name evidence="3" type="ORF">GCM10011531_13800</name>
</gene>
<name>A0A8J2TRH2_9FLAO</name>